<dbReference type="InterPro" id="IPR035897">
    <property type="entry name" value="Toll_tir_struct_dom_sf"/>
</dbReference>
<organism evidence="3 4">
    <name type="scientific">Lithocarpus litseifolius</name>
    <dbReference type="NCBI Taxonomy" id="425828"/>
    <lineage>
        <taxon>Eukaryota</taxon>
        <taxon>Viridiplantae</taxon>
        <taxon>Streptophyta</taxon>
        <taxon>Embryophyta</taxon>
        <taxon>Tracheophyta</taxon>
        <taxon>Spermatophyta</taxon>
        <taxon>Magnoliopsida</taxon>
        <taxon>eudicotyledons</taxon>
        <taxon>Gunneridae</taxon>
        <taxon>Pentapetalae</taxon>
        <taxon>rosids</taxon>
        <taxon>fabids</taxon>
        <taxon>Fagales</taxon>
        <taxon>Fagaceae</taxon>
        <taxon>Lithocarpus</taxon>
    </lineage>
</organism>
<dbReference type="InterPro" id="IPR027417">
    <property type="entry name" value="P-loop_NTPase"/>
</dbReference>
<dbReference type="InterPro" id="IPR000157">
    <property type="entry name" value="TIR_dom"/>
</dbReference>
<comment type="caution">
    <text evidence="3">The sequence shown here is derived from an EMBL/GenBank/DDBJ whole genome shotgun (WGS) entry which is preliminary data.</text>
</comment>
<sequence>MFYKTLGLPNLEYLTFMQFTRKRQNRINWNSGQLFEILVKDWIGYLIFAFREKIPIEVEGFFKQQVARLTIQSNDIGHVSYLFSRNKWAISLQNFAQFHMWQFYQDLFFSWRKSDFLRKISRENWIWLNNVWLVNKDQFFSKVQNVLSNIQYDSTRSSFVQVTDSSQLKGSSNQSRDHFDPISNEDLEYHTLINQREIQQLKEGSILWDPFLKQTWDSGAGKWEVGRGEDTRKSFTDHLFATLKQKGVFAFRDDKKLEKGKPISPELSKAIEGSLFAIVILSKNYASSTWCLDELVKIMECSKKMGLIVLPIFYDLDPSVVWKQTGTYAQAFDEHEIRFQENIENTRGEPEKEFIQDIVKMISHKLSYAFPRDTKGLVGVDSQVKELMSRLAIGSNDVCIIGVWGMGGIGKTTLTKAVYWKVFIEFEGGCFITNIREVSDRFGLLPLQQKLICDILMEENVTIRDVDEGVLMIKNRESMRNPKYIVATLSIVIPESAIFSYKFARIGSHHLWLLYFHPEYFDGNARAVLSQIEENKLIQMEVRFEDCDNPCLEVKKCGFQMVYEQDIEDIREMMAPHRKSCSISPYEGSEAQHDFDNSMVVKEGSKIKQSRDNYNGAGHSGEGSSNDVPKRIQR</sequence>
<feature type="region of interest" description="Disordered" evidence="1">
    <location>
        <begin position="595"/>
        <end position="634"/>
    </location>
</feature>
<dbReference type="Pfam" id="PF00931">
    <property type="entry name" value="NB-ARC"/>
    <property type="match status" value="1"/>
</dbReference>
<dbReference type="Gene3D" id="3.40.50.10140">
    <property type="entry name" value="Toll/interleukin-1 receptor homology (TIR) domain"/>
    <property type="match status" value="1"/>
</dbReference>
<dbReference type="PANTHER" id="PTHR11017:SF573">
    <property type="entry name" value="ADP-RIBOSYL CYCLASE_CYCLIC ADP-RIBOSE HYDROLASE"/>
    <property type="match status" value="1"/>
</dbReference>
<dbReference type="Pfam" id="PF05695">
    <property type="entry name" value="Ycf2"/>
    <property type="match status" value="1"/>
</dbReference>
<dbReference type="GO" id="GO:0043531">
    <property type="term" value="F:ADP binding"/>
    <property type="evidence" value="ECO:0007669"/>
    <property type="project" value="InterPro"/>
</dbReference>
<dbReference type="InterPro" id="IPR056777">
    <property type="entry name" value="Ycf2_N"/>
</dbReference>
<dbReference type="Gene3D" id="3.40.50.300">
    <property type="entry name" value="P-loop containing nucleotide triphosphate hydrolases"/>
    <property type="match status" value="1"/>
</dbReference>
<evidence type="ECO:0000313" key="3">
    <source>
        <dbReference type="EMBL" id="KAL0009485.1"/>
    </source>
</evidence>
<feature type="domain" description="TIR" evidence="2">
    <location>
        <begin position="218"/>
        <end position="366"/>
    </location>
</feature>
<gene>
    <name evidence="3" type="ORF">SO802_010987</name>
</gene>
<dbReference type="EMBL" id="JAZDWU010000003">
    <property type="protein sequence ID" value="KAL0009485.1"/>
    <property type="molecule type" value="Genomic_DNA"/>
</dbReference>
<dbReference type="SMART" id="SM00255">
    <property type="entry name" value="TIR"/>
    <property type="match status" value="1"/>
</dbReference>
<dbReference type="GO" id="GO:0007165">
    <property type="term" value="P:signal transduction"/>
    <property type="evidence" value="ECO:0007669"/>
    <property type="project" value="InterPro"/>
</dbReference>
<evidence type="ECO:0000313" key="4">
    <source>
        <dbReference type="Proteomes" id="UP001459277"/>
    </source>
</evidence>
<reference evidence="3 4" key="1">
    <citation type="submission" date="2024-01" db="EMBL/GenBank/DDBJ databases">
        <title>A telomere-to-telomere, gap-free genome of sweet tea (Lithocarpus litseifolius).</title>
        <authorList>
            <person name="Zhou J."/>
        </authorList>
    </citation>
    <scope>NUCLEOTIDE SEQUENCE [LARGE SCALE GENOMIC DNA]</scope>
    <source>
        <strain evidence="3">Zhou-2022a</strain>
        <tissue evidence="3">Leaf</tissue>
    </source>
</reference>
<dbReference type="PANTHER" id="PTHR11017">
    <property type="entry name" value="LEUCINE-RICH REPEAT-CONTAINING PROTEIN"/>
    <property type="match status" value="1"/>
</dbReference>
<protein>
    <recommendedName>
        <fullName evidence="2">TIR domain-containing protein</fullName>
    </recommendedName>
</protein>
<dbReference type="GO" id="GO:0006952">
    <property type="term" value="P:defense response"/>
    <property type="evidence" value="ECO:0007669"/>
    <property type="project" value="InterPro"/>
</dbReference>
<dbReference type="Pfam" id="PF01582">
    <property type="entry name" value="TIR"/>
    <property type="match status" value="1"/>
</dbReference>
<name>A0AAW2DJI8_9ROSI</name>
<evidence type="ECO:0000259" key="2">
    <source>
        <dbReference type="PROSITE" id="PS50104"/>
    </source>
</evidence>
<accession>A0AAW2DJI8</accession>
<dbReference type="InterPro" id="IPR002182">
    <property type="entry name" value="NB-ARC"/>
</dbReference>
<dbReference type="AlphaFoldDB" id="A0AAW2DJI8"/>
<evidence type="ECO:0000256" key="1">
    <source>
        <dbReference type="SAM" id="MobiDB-lite"/>
    </source>
</evidence>
<dbReference type="PROSITE" id="PS50104">
    <property type="entry name" value="TIR"/>
    <property type="match status" value="1"/>
</dbReference>
<dbReference type="SUPFAM" id="SSF52540">
    <property type="entry name" value="P-loop containing nucleoside triphosphate hydrolases"/>
    <property type="match status" value="1"/>
</dbReference>
<dbReference type="Proteomes" id="UP001459277">
    <property type="component" value="Unassembled WGS sequence"/>
</dbReference>
<dbReference type="SUPFAM" id="SSF52200">
    <property type="entry name" value="Toll/Interleukin receptor TIR domain"/>
    <property type="match status" value="1"/>
</dbReference>
<proteinExistence type="predicted"/>
<keyword evidence="4" id="KW-1185">Reference proteome</keyword>
<dbReference type="InterPro" id="IPR044974">
    <property type="entry name" value="Disease_R_plants"/>
</dbReference>